<name>A0A1I6HBU2_9FLAO</name>
<accession>A0A1I6HBU2</accession>
<protein>
    <submittedName>
        <fullName evidence="2">Uncharacterized protein</fullName>
    </submittedName>
</protein>
<keyword evidence="3" id="KW-1185">Reference proteome</keyword>
<keyword evidence="1" id="KW-0472">Membrane</keyword>
<organism evidence="2 3">
    <name type="scientific">Robiginitalea myxolifaciens</name>
    <dbReference type="NCBI Taxonomy" id="400055"/>
    <lineage>
        <taxon>Bacteria</taxon>
        <taxon>Pseudomonadati</taxon>
        <taxon>Bacteroidota</taxon>
        <taxon>Flavobacteriia</taxon>
        <taxon>Flavobacteriales</taxon>
        <taxon>Flavobacteriaceae</taxon>
        <taxon>Robiginitalea</taxon>
    </lineage>
</organism>
<feature type="transmembrane region" description="Helical" evidence="1">
    <location>
        <begin position="41"/>
        <end position="63"/>
    </location>
</feature>
<evidence type="ECO:0000313" key="3">
    <source>
        <dbReference type="Proteomes" id="UP000199534"/>
    </source>
</evidence>
<reference evidence="2 3" key="1">
    <citation type="submission" date="2016-10" db="EMBL/GenBank/DDBJ databases">
        <authorList>
            <person name="de Groot N.N."/>
        </authorList>
    </citation>
    <scope>NUCLEOTIDE SEQUENCE [LARGE SCALE GENOMIC DNA]</scope>
    <source>
        <strain evidence="2 3">DSM 21019</strain>
    </source>
</reference>
<dbReference type="Proteomes" id="UP000199534">
    <property type="component" value="Unassembled WGS sequence"/>
</dbReference>
<evidence type="ECO:0000256" key="1">
    <source>
        <dbReference type="SAM" id="Phobius"/>
    </source>
</evidence>
<sequence>MSKRRLSIYYRLFIVAILALIVAFSSDFSTATTDSMDWVSFSIILPLETWICLILLIISYPVYRFWKKRLR</sequence>
<keyword evidence="1" id="KW-1133">Transmembrane helix</keyword>
<gene>
    <name evidence="2" type="ORF">SAMN04490243_2512</name>
</gene>
<dbReference type="AlphaFoldDB" id="A0A1I6HBU2"/>
<keyword evidence="1" id="KW-0812">Transmembrane</keyword>
<dbReference type="STRING" id="400055.SAMN04490243_2512"/>
<evidence type="ECO:0000313" key="2">
    <source>
        <dbReference type="EMBL" id="SFR51747.1"/>
    </source>
</evidence>
<proteinExistence type="predicted"/>
<dbReference type="EMBL" id="FOYQ01000002">
    <property type="protein sequence ID" value="SFR51747.1"/>
    <property type="molecule type" value="Genomic_DNA"/>
</dbReference>